<evidence type="ECO:0000313" key="3">
    <source>
        <dbReference type="Proteomes" id="UP000002736"/>
    </source>
</evidence>
<gene>
    <name evidence="2" type="ordered locus">PC1_1473</name>
</gene>
<evidence type="ECO:0000313" key="2">
    <source>
        <dbReference type="EMBL" id="ACT12518.1"/>
    </source>
</evidence>
<sequence>MIIPLSFRDLCNAEKYLAIYFIAAIILMITMRPDNLLASL</sequence>
<protein>
    <submittedName>
        <fullName evidence="2">Uncharacterized protein</fullName>
    </submittedName>
</protein>
<organism evidence="2 3">
    <name type="scientific">Pectobacterium carotovorum subsp. carotovorum (strain PC1)</name>
    <dbReference type="NCBI Taxonomy" id="561230"/>
    <lineage>
        <taxon>Bacteria</taxon>
        <taxon>Pseudomonadati</taxon>
        <taxon>Pseudomonadota</taxon>
        <taxon>Gammaproteobacteria</taxon>
        <taxon>Enterobacterales</taxon>
        <taxon>Pectobacteriaceae</taxon>
        <taxon>Pectobacterium</taxon>
    </lineage>
</organism>
<name>C6DDQ6_PECCP</name>
<feature type="transmembrane region" description="Helical" evidence="1">
    <location>
        <begin position="16"/>
        <end position="33"/>
    </location>
</feature>
<keyword evidence="1" id="KW-1133">Transmembrane helix</keyword>
<dbReference type="HOGENOM" id="CLU_3293843_0_0_6"/>
<dbReference type="Proteomes" id="UP000002736">
    <property type="component" value="Chromosome"/>
</dbReference>
<dbReference type="AlphaFoldDB" id="C6DDQ6"/>
<dbReference type="EMBL" id="CP001657">
    <property type="protein sequence ID" value="ACT12518.1"/>
    <property type="molecule type" value="Genomic_DNA"/>
</dbReference>
<proteinExistence type="predicted"/>
<dbReference type="KEGG" id="pct:PC1_1473"/>
<accession>C6DDQ6</accession>
<keyword evidence="1" id="KW-0472">Membrane</keyword>
<evidence type="ECO:0000256" key="1">
    <source>
        <dbReference type="SAM" id="Phobius"/>
    </source>
</evidence>
<keyword evidence="1" id="KW-0812">Transmembrane</keyword>
<reference evidence="2 3" key="1">
    <citation type="submission" date="2009-07" db="EMBL/GenBank/DDBJ databases">
        <title>Complete sequence of Pectobacterium carotovorum subsp. carotovorum PC1.</title>
        <authorList>
            <consortium name="US DOE Joint Genome Institute"/>
            <person name="Lucas S."/>
            <person name="Copeland A."/>
            <person name="Lapidus A."/>
            <person name="Glavina del Rio T."/>
            <person name="Tice H."/>
            <person name="Bruce D."/>
            <person name="Goodwin L."/>
            <person name="Pitluck S."/>
            <person name="Munk A.C."/>
            <person name="Brettin T."/>
            <person name="Detter J.C."/>
            <person name="Han C."/>
            <person name="Tapia R."/>
            <person name="Larimer F."/>
            <person name="Land M."/>
            <person name="Hauser L."/>
            <person name="Kyrpides N."/>
            <person name="Mikhailova N."/>
            <person name="Balakrishnan V."/>
            <person name="Glasner J."/>
            <person name="Perna N.T."/>
        </authorList>
    </citation>
    <scope>NUCLEOTIDE SEQUENCE [LARGE SCALE GENOMIC DNA]</scope>
    <source>
        <strain evidence="2 3">PC1</strain>
    </source>
</reference>